<dbReference type="EMBL" id="UOGE01000059">
    <property type="protein sequence ID" value="VAX20569.1"/>
    <property type="molecule type" value="Genomic_DNA"/>
</dbReference>
<gene>
    <name evidence="2" type="ORF">MNBD_NITROSPINAE02-1100</name>
</gene>
<dbReference type="AlphaFoldDB" id="A0A3B1BRK8"/>
<feature type="compositionally biased region" description="Gly residues" evidence="1">
    <location>
        <begin position="270"/>
        <end position="279"/>
    </location>
</feature>
<reference evidence="2" key="1">
    <citation type="submission" date="2018-06" db="EMBL/GenBank/DDBJ databases">
        <authorList>
            <person name="Zhirakovskaya E."/>
        </authorList>
    </citation>
    <scope>NUCLEOTIDE SEQUENCE</scope>
</reference>
<name>A0A3B1BRK8_9ZZZZ</name>
<organism evidence="2">
    <name type="scientific">hydrothermal vent metagenome</name>
    <dbReference type="NCBI Taxonomy" id="652676"/>
    <lineage>
        <taxon>unclassified sequences</taxon>
        <taxon>metagenomes</taxon>
        <taxon>ecological metagenomes</taxon>
    </lineage>
</organism>
<protein>
    <submittedName>
        <fullName evidence="2">Uncharacterized protein</fullName>
    </submittedName>
</protein>
<sequence>MNIANGGFMRSFLFSKNILYLIFIFVFLIGGCSGAIEEGDSADSSSTSRITYKLGTSADGYTALSLTSSNGEALIAIAASPGSNDVRYVIVRASNGESALLAFLYGNNFPDVMISGDHSWVFKNYNGSTADITYVAPDGTRTTTTGVSVARSTGVQRAGATSGNPDLFRGEISDTVWNVITSVRFATCAALVLTPGAAAVFCGVTVYDVAAKTEGLPPSLMGKLTNFLGDSAECNYEQWVGNTGYYQCMDEIRGQTNAAPIDTDGNSTDSGGGDTGGGTTDNSCLTGSWTGTVTCPGGSAPLTINMTQNGSQVSLNSSIDGQYSGTWDGSTLSASFQDNTTCNSTTDETWTITGCSSASLSSTTDTTCSGVFLGTTSCSGSLAKQ</sequence>
<evidence type="ECO:0000313" key="2">
    <source>
        <dbReference type="EMBL" id="VAX20569.1"/>
    </source>
</evidence>
<evidence type="ECO:0000256" key="1">
    <source>
        <dbReference type="SAM" id="MobiDB-lite"/>
    </source>
</evidence>
<feature type="region of interest" description="Disordered" evidence="1">
    <location>
        <begin position="257"/>
        <end position="279"/>
    </location>
</feature>
<accession>A0A3B1BRK8</accession>
<proteinExistence type="predicted"/>